<dbReference type="EMBL" id="CP146612">
    <property type="protein sequence ID" value="WWX25934.1"/>
    <property type="molecule type" value="Genomic_DNA"/>
</dbReference>
<organism evidence="1 2">
    <name type="scientific">Candidatus Dehalogenimonas loeffleri</name>
    <dbReference type="NCBI Taxonomy" id="3127115"/>
    <lineage>
        <taxon>Bacteria</taxon>
        <taxon>Bacillati</taxon>
        <taxon>Chloroflexota</taxon>
        <taxon>Dehalococcoidia</taxon>
        <taxon>Dehalococcoidales</taxon>
        <taxon>Dehalococcoidaceae</taxon>
        <taxon>Dehalogenimonas</taxon>
    </lineage>
</organism>
<sequence>MPTIFNDEIVTATELKAKQKMWFEKAWRNPVSVTSGKKKLVIVNRETARQMYAFNYYADLLIRLGRELRLSPTSGSKVFSWMIHLNAGEIDEFYDELLAGFEEAASHNQWEQLEELLAAWQATAEAKSNPATAVLLKDGQAVREYVRLD</sequence>
<proteinExistence type="predicted"/>
<reference evidence="1 2" key="1">
    <citation type="submission" date="2024-03" db="EMBL/GenBank/DDBJ databases">
        <title>A Dehalogenimonas Isolated from Estuarine Sediments Dihaloeliminates Chlorinated Alkanes.</title>
        <authorList>
            <person name="Yang Y."/>
            <person name="Wang H."/>
        </authorList>
    </citation>
    <scope>NUCLEOTIDE SEQUENCE [LARGE SCALE GENOMIC DNA]</scope>
    <source>
        <strain evidence="1 2">W</strain>
    </source>
</reference>
<dbReference type="Proteomes" id="UP001375370">
    <property type="component" value="Chromosome"/>
</dbReference>
<evidence type="ECO:0000313" key="1">
    <source>
        <dbReference type="EMBL" id="WWX25934.1"/>
    </source>
</evidence>
<keyword evidence="2" id="KW-1185">Reference proteome</keyword>
<gene>
    <name evidence="1" type="ORF">V8247_02910</name>
</gene>
<accession>A0ABZ2J9N9</accession>
<name>A0ABZ2J9N9_9CHLR</name>
<evidence type="ECO:0000313" key="2">
    <source>
        <dbReference type="Proteomes" id="UP001375370"/>
    </source>
</evidence>
<protein>
    <submittedName>
        <fullName evidence="1">Uncharacterized protein</fullName>
    </submittedName>
</protein>
<dbReference type="RefSeq" id="WP_338738593.1">
    <property type="nucleotide sequence ID" value="NZ_CP146612.1"/>
</dbReference>